<evidence type="ECO:0000313" key="1">
    <source>
        <dbReference type="EMBL" id="MPM52247.1"/>
    </source>
</evidence>
<gene>
    <name evidence="1" type="ORF">SDC9_99004</name>
</gene>
<comment type="caution">
    <text evidence="1">The sequence shown here is derived from an EMBL/GenBank/DDBJ whole genome shotgun (WGS) entry which is preliminary data.</text>
</comment>
<protein>
    <submittedName>
        <fullName evidence="1">Uncharacterized protein</fullName>
    </submittedName>
</protein>
<organism evidence="1">
    <name type="scientific">bioreactor metagenome</name>
    <dbReference type="NCBI Taxonomy" id="1076179"/>
    <lineage>
        <taxon>unclassified sequences</taxon>
        <taxon>metagenomes</taxon>
        <taxon>ecological metagenomes</taxon>
    </lineage>
</organism>
<proteinExistence type="predicted"/>
<dbReference type="AlphaFoldDB" id="A0A645AGV1"/>
<sequence>MDHIAYIRFVDTHPESICSNYDPHLVIYESFLALQPFIAVEARMITDCTYTASADLIANRFNFLASGTVDYARDIRKFFNVVKQIFCLICRMFDLKKEILTVKPRHNRKWRSKFKLVDNVIPNLRSCSRSKRSNNGAMPQRCYSRCYVEIGRAEVMSPLGDTVCFVNYYQGNVQ</sequence>
<reference evidence="1" key="1">
    <citation type="submission" date="2019-08" db="EMBL/GenBank/DDBJ databases">
        <authorList>
            <person name="Kucharzyk K."/>
            <person name="Murdoch R.W."/>
            <person name="Higgins S."/>
            <person name="Loffler F."/>
        </authorList>
    </citation>
    <scope>NUCLEOTIDE SEQUENCE</scope>
</reference>
<name>A0A645AGV1_9ZZZZ</name>
<accession>A0A645AGV1</accession>
<dbReference type="EMBL" id="VSSQ01013772">
    <property type="protein sequence ID" value="MPM52247.1"/>
    <property type="molecule type" value="Genomic_DNA"/>
</dbReference>